<dbReference type="PRINTS" id="PR00121">
    <property type="entry name" value="NAKATPASE"/>
</dbReference>
<evidence type="ECO:0000313" key="17">
    <source>
        <dbReference type="Proteomes" id="UP001292094"/>
    </source>
</evidence>
<dbReference type="InterPro" id="IPR044492">
    <property type="entry name" value="P_typ_ATPase_HD_dom"/>
</dbReference>
<evidence type="ECO:0000259" key="15">
    <source>
        <dbReference type="Pfam" id="PF00122"/>
    </source>
</evidence>
<keyword evidence="9" id="KW-1278">Translocase</keyword>
<keyword evidence="4 14" id="KW-0812">Transmembrane</keyword>
<keyword evidence="10 14" id="KW-1133">Transmembrane helix</keyword>
<keyword evidence="7" id="KW-0067">ATP-binding</keyword>
<dbReference type="SFLD" id="SFLDG00002">
    <property type="entry name" value="C1.7:_P-type_atpase_like"/>
    <property type="match status" value="1"/>
</dbReference>
<comment type="caution">
    <text evidence="16">The sequence shown here is derived from an EMBL/GenBank/DDBJ whole genome shotgun (WGS) entry which is preliminary data.</text>
</comment>
<dbReference type="GO" id="GO:0140358">
    <property type="term" value="F:P-type transmembrane transporter activity"/>
    <property type="evidence" value="ECO:0007669"/>
    <property type="project" value="InterPro"/>
</dbReference>
<sequence length="1285" mass="142584">MSSRCVVPGDVVLVQTEGLVKVGSGGEEVMGRLEMDAVLLEGSVITNEAMLTGEAVPITKVSLPHGSDMLFDTVQHRHHVLQGGTQLLQVRGAAKLPALVINTGFYTARGELVQSILYPRPHHLYLYWDLLYLLAAFLVLGVAAVIWSGFIWRSAGASWKESILYSLDLLTFVVPPIIPATITAITTWAQQRLRRKNIFCLSSHYITPAGTVDLICFDKTGTLTEEDLRLAGVVPVWNGEVGTPQEDLPNMHPEQPLIKALATCHSLTVINGALMGNPLDVKIFTGIDWVLQEPGSSINPDYNLVTPVLVRPQVREGVDPGLHEMATLRSFPFEAQEQRMTVVTQAKVGGIMEVFVKGAPERLAKLCRQETVPGILEAAVEWYTRQGLRVLAVAGRVINEGLSWDLVRGYTREELEIGCGFLGLVVMHNKVKPQTAPALATLHNANLTTVMLTGDNLLTAVCVARESGLVEVGQQVVVVRAVEESATTKAARHLAIHFYDIDTQAGPVSQGQKIPVLSENYVLALEGDTLDLLCGHQDVLLRRRVMHRCRIFARMQPRQKVTVVEALQELGHRVAMCGDGCNDCGALKAADCGISLSASEASVAAPFTSQQQDVTCVPALLCEGRGALVSTFAALKYNIIAGFTSLICVIFLFSVHTEPSDMQYVLMDLGLITIPALVMGGTAPSNQLTQIRPSPRLLSFLPIASILSYLSFQFLTNWMMLFYLRSQPWFDGFVYEGVWPPTPNHENTCIMTLCYFSLAGGALVFSHAAPFRQPVYSNYILTAYLVLAAVFCSFITFYTGDWLVNFVNFLPYPEPAMTGMVFCAAIVSFAVCFVWERWLLHLVVWRWVLPWCQSLCGPRPLYSRLEDDLLADRAWPVLSNPPSEIFDNSISSEQILPNEKEDGDMGEMDTYGEESMLMRKLTRRHQFKATVKYVHEKPQGSSTNEVHLKNTTTVLYEHPQEVGTFGQQSPLPAQDLFAAVTSPPPESAGYREPWDAIQGGGDDDDGGEVFRYNQSVRNQIMKGTSGFRTFRCSVKRQNAIDEKSAQPYEVITLSHPQQENIYSTISENIRLEEEEKAFETEETQQQQENIRLEEEEKAFETEETQQHEAREETEVGRREASKSRAGERGRRMVEQVGGQGNITELRSHNQDISLMDQMNCEWRRISGSPLLPLAASRKVGYDSTTPQQQDPLDQVYDIPKKPPRPVSGSRFPHLATTPPLDSPGPPAPLPPLNPNALSLPQPNFLPPPPPYSLLEHRITLNPPPDSPYTESEDYGEEQWQDESNC</sequence>
<dbReference type="InterPro" id="IPR023214">
    <property type="entry name" value="HAD_sf"/>
</dbReference>
<dbReference type="NCBIfam" id="TIGR01494">
    <property type="entry name" value="ATPase_P-type"/>
    <property type="match status" value="1"/>
</dbReference>
<dbReference type="FunFam" id="3.40.50.1000:FF:000068">
    <property type="entry name" value="Cation-transporting ATPase"/>
    <property type="match status" value="1"/>
</dbReference>
<feature type="region of interest" description="Disordered" evidence="13">
    <location>
        <begin position="1178"/>
        <end position="1285"/>
    </location>
</feature>
<dbReference type="Gene3D" id="2.70.150.10">
    <property type="entry name" value="Calcium-transporting ATPase, cytoplasmic transduction domain A"/>
    <property type="match status" value="1"/>
</dbReference>
<proteinExistence type="inferred from homology"/>
<evidence type="ECO:0000256" key="9">
    <source>
        <dbReference type="ARBA" id="ARBA00022967"/>
    </source>
</evidence>
<dbReference type="SUPFAM" id="SSF81665">
    <property type="entry name" value="Calcium ATPase, transmembrane domain M"/>
    <property type="match status" value="1"/>
</dbReference>
<dbReference type="GO" id="GO:0019829">
    <property type="term" value="F:ATPase-coupled monoatomic cation transmembrane transporter activity"/>
    <property type="evidence" value="ECO:0007669"/>
    <property type="project" value="TreeGrafter"/>
</dbReference>
<feature type="transmembrane region" description="Helical" evidence="14">
    <location>
        <begin position="130"/>
        <end position="151"/>
    </location>
</feature>
<dbReference type="GO" id="GO:0006874">
    <property type="term" value="P:intracellular calcium ion homeostasis"/>
    <property type="evidence" value="ECO:0007669"/>
    <property type="project" value="TreeGrafter"/>
</dbReference>
<dbReference type="SUPFAM" id="SSF56784">
    <property type="entry name" value="HAD-like"/>
    <property type="match status" value="1"/>
</dbReference>
<dbReference type="PRINTS" id="PR00119">
    <property type="entry name" value="CATATPASE"/>
</dbReference>
<dbReference type="GO" id="GO:0015203">
    <property type="term" value="F:polyamine transmembrane transporter activity"/>
    <property type="evidence" value="ECO:0007669"/>
    <property type="project" value="TreeGrafter"/>
</dbReference>
<feature type="transmembrane region" description="Helical" evidence="14">
    <location>
        <begin position="750"/>
        <end position="769"/>
    </location>
</feature>
<evidence type="ECO:0000256" key="4">
    <source>
        <dbReference type="ARBA" id="ARBA00022692"/>
    </source>
</evidence>
<accession>A0AAE1PAC0</accession>
<dbReference type="GO" id="GO:0016887">
    <property type="term" value="F:ATP hydrolysis activity"/>
    <property type="evidence" value="ECO:0007669"/>
    <property type="project" value="InterPro"/>
</dbReference>
<dbReference type="InterPro" id="IPR006544">
    <property type="entry name" value="P-type_TPase_V"/>
</dbReference>
<dbReference type="SUPFAM" id="SSF81653">
    <property type="entry name" value="Calcium ATPase, transduction domain A"/>
    <property type="match status" value="1"/>
</dbReference>
<dbReference type="SFLD" id="SFLDS00003">
    <property type="entry name" value="Haloacid_Dehalogenase"/>
    <property type="match status" value="1"/>
</dbReference>
<protein>
    <recommendedName>
        <fullName evidence="15">P-type ATPase A domain-containing protein</fullName>
    </recommendedName>
</protein>
<dbReference type="Pfam" id="PF00122">
    <property type="entry name" value="E1-E2_ATPase"/>
    <property type="match status" value="1"/>
</dbReference>
<dbReference type="InterPro" id="IPR008250">
    <property type="entry name" value="ATPase_P-typ_transduc_dom_A_sf"/>
</dbReference>
<feature type="transmembrane region" description="Helical" evidence="14">
    <location>
        <begin position="781"/>
        <end position="799"/>
    </location>
</feature>
<evidence type="ECO:0000256" key="1">
    <source>
        <dbReference type="ARBA" id="ARBA00004141"/>
    </source>
</evidence>
<keyword evidence="6" id="KW-0547">Nucleotide-binding</keyword>
<dbReference type="FunFam" id="1.20.1110.10:FF:000023">
    <property type="entry name" value="Cation-transporting ATPase"/>
    <property type="match status" value="1"/>
</dbReference>
<keyword evidence="8" id="KW-0460">Magnesium</keyword>
<dbReference type="InterPro" id="IPR001757">
    <property type="entry name" value="P_typ_ATPase"/>
</dbReference>
<comment type="catalytic activity">
    <reaction evidence="12">
        <text>ATP + H2O = ADP + phosphate + H(+)</text>
        <dbReference type="Rhea" id="RHEA:13065"/>
        <dbReference type="ChEBI" id="CHEBI:15377"/>
        <dbReference type="ChEBI" id="CHEBI:15378"/>
        <dbReference type="ChEBI" id="CHEBI:30616"/>
        <dbReference type="ChEBI" id="CHEBI:43474"/>
        <dbReference type="ChEBI" id="CHEBI:456216"/>
    </reaction>
</comment>
<evidence type="ECO:0000313" key="16">
    <source>
        <dbReference type="EMBL" id="KAK4303562.1"/>
    </source>
</evidence>
<name>A0AAE1PAC0_9EUCA</name>
<dbReference type="GO" id="GO:0005524">
    <property type="term" value="F:ATP binding"/>
    <property type="evidence" value="ECO:0007669"/>
    <property type="project" value="UniProtKB-KW"/>
</dbReference>
<dbReference type="PANTHER" id="PTHR45630">
    <property type="entry name" value="CATION-TRANSPORTING ATPASE-RELATED"/>
    <property type="match status" value="1"/>
</dbReference>
<evidence type="ECO:0000256" key="12">
    <source>
        <dbReference type="ARBA" id="ARBA00049360"/>
    </source>
</evidence>
<dbReference type="Gene3D" id="3.40.1110.10">
    <property type="entry name" value="Calcium-transporting ATPase, cytoplasmic domain N"/>
    <property type="match status" value="1"/>
</dbReference>
<evidence type="ECO:0000256" key="10">
    <source>
        <dbReference type="ARBA" id="ARBA00022989"/>
    </source>
</evidence>
<dbReference type="GO" id="GO:0046872">
    <property type="term" value="F:metal ion binding"/>
    <property type="evidence" value="ECO:0007669"/>
    <property type="project" value="UniProtKB-KW"/>
</dbReference>
<feature type="transmembrane region" description="Helical" evidence="14">
    <location>
        <begin position="697"/>
        <end position="724"/>
    </location>
</feature>
<keyword evidence="11 14" id="KW-0472">Membrane</keyword>
<comment type="subcellular location">
    <subcellularLocation>
        <location evidence="1">Membrane</location>
        <topology evidence="1">Multi-pass membrane protein</topology>
    </subcellularLocation>
</comment>
<evidence type="ECO:0000256" key="13">
    <source>
        <dbReference type="SAM" id="MobiDB-lite"/>
    </source>
</evidence>
<dbReference type="SFLD" id="SFLDF00027">
    <property type="entry name" value="p-type_atpase"/>
    <property type="match status" value="1"/>
</dbReference>
<feature type="transmembrane region" description="Helical" evidence="14">
    <location>
        <begin position="163"/>
        <end position="189"/>
    </location>
</feature>
<keyword evidence="17" id="KW-1185">Reference proteome</keyword>
<evidence type="ECO:0000256" key="14">
    <source>
        <dbReference type="SAM" id="Phobius"/>
    </source>
</evidence>
<dbReference type="InterPro" id="IPR023298">
    <property type="entry name" value="ATPase_P-typ_TM_dom_sf"/>
</dbReference>
<feature type="transmembrane region" description="Helical" evidence="14">
    <location>
        <begin position="635"/>
        <end position="656"/>
    </location>
</feature>
<comment type="similarity">
    <text evidence="2">Belongs to the cation transport ATPase (P-type) (TC 3.A.3) family. Type V subfamily.</text>
</comment>
<evidence type="ECO:0000256" key="2">
    <source>
        <dbReference type="ARBA" id="ARBA00006000"/>
    </source>
</evidence>
<keyword evidence="5" id="KW-0479">Metal-binding</keyword>
<dbReference type="Pfam" id="PF13246">
    <property type="entry name" value="Cation_ATPase"/>
    <property type="match status" value="1"/>
</dbReference>
<dbReference type="PANTHER" id="PTHR45630:SF8">
    <property type="entry name" value="CATION-TRANSPORTING ATPASE"/>
    <property type="match status" value="1"/>
</dbReference>
<dbReference type="Gene3D" id="1.20.1110.10">
    <property type="entry name" value="Calcium-transporting ATPase, transmembrane domain"/>
    <property type="match status" value="1"/>
</dbReference>
<evidence type="ECO:0000256" key="5">
    <source>
        <dbReference type="ARBA" id="ARBA00022723"/>
    </source>
</evidence>
<dbReference type="InterPro" id="IPR059000">
    <property type="entry name" value="ATPase_P-type_domA"/>
</dbReference>
<dbReference type="Gene3D" id="3.40.50.1000">
    <property type="entry name" value="HAD superfamily/HAD-like"/>
    <property type="match status" value="1"/>
</dbReference>
<dbReference type="Proteomes" id="UP001292094">
    <property type="component" value="Unassembled WGS sequence"/>
</dbReference>
<feature type="compositionally biased region" description="Pro residues" evidence="13">
    <location>
        <begin position="1220"/>
        <end position="1233"/>
    </location>
</feature>
<feature type="domain" description="P-type ATPase A" evidence="15">
    <location>
        <begin position="6"/>
        <end position="115"/>
    </location>
</feature>
<dbReference type="NCBIfam" id="TIGR01657">
    <property type="entry name" value="P-ATPase-V"/>
    <property type="match status" value="1"/>
</dbReference>
<feature type="compositionally biased region" description="Polar residues" evidence="13">
    <location>
        <begin position="1182"/>
        <end position="1191"/>
    </location>
</feature>
<evidence type="ECO:0000256" key="8">
    <source>
        <dbReference type="ARBA" id="ARBA00022842"/>
    </source>
</evidence>
<feature type="transmembrane region" description="Helical" evidence="14">
    <location>
        <begin position="662"/>
        <end position="685"/>
    </location>
</feature>
<evidence type="ECO:0000256" key="6">
    <source>
        <dbReference type="ARBA" id="ARBA00022741"/>
    </source>
</evidence>
<dbReference type="SUPFAM" id="SSF81660">
    <property type="entry name" value="Metal cation-transporting ATPase, ATP-binding domain N"/>
    <property type="match status" value="1"/>
</dbReference>
<evidence type="ECO:0000256" key="11">
    <source>
        <dbReference type="ARBA" id="ARBA00023136"/>
    </source>
</evidence>
<keyword evidence="3" id="KW-0597">Phosphoprotein</keyword>
<dbReference type="PROSITE" id="PS00154">
    <property type="entry name" value="ATPASE_E1_E2"/>
    <property type="match status" value="1"/>
</dbReference>
<feature type="transmembrane region" description="Helical" evidence="14">
    <location>
        <begin position="819"/>
        <end position="840"/>
    </location>
</feature>
<organism evidence="16 17">
    <name type="scientific">Petrolisthes manimaculis</name>
    <dbReference type="NCBI Taxonomy" id="1843537"/>
    <lineage>
        <taxon>Eukaryota</taxon>
        <taxon>Metazoa</taxon>
        <taxon>Ecdysozoa</taxon>
        <taxon>Arthropoda</taxon>
        <taxon>Crustacea</taxon>
        <taxon>Multicrustacea</taxon>
        <taxon>Malacostraca</taxon>
        <taxon>Eumalacostraca</taxon>
        <taxon>Eucarida</taxon>
        <taxon>Decapoda</taxon>
        <taxon>Pleocyemata</taxon>
        <taxon>Anomura</taxon>
        <taxon>Galatheoidea</taxon>
        <taxon>Porcellanidae</taxon>
        <taxon>Petrolisthes</taxon>
    </lineage>
</organism>
<dbReference type="InterPro" id="IPR023299">
    <property type="entry name" value="ATPase_P-typ_cyto_dom_N"/>
</dbReference>
<feature type="region of interest" description="Disordered" evidence="13">
    <location>
        <begin position="1096"/>
        <end position="1132"/>
    </location>
</feature>
<feature type="compositionally biased region" description="Acidic residues" evidence="13">
    <location>
        <begin position="1270"/>
        <end position="1285"/>
    </location>
</feature>
<evidence type="ECO:0000256" key="7">
    <source>
        <dbReference type="ARBA" id="ARBA00022840"/>
    </source>
</evidence>
<dbReference type="EMBL" id="JAWZYT010002563">
    <property type="protein sequence ID" value="KAK4303562.1"/>
    <property type="molecule type" value="Genomic_DNA"/>
</dbReference>
<dbReference type="InterPro" id="IPR018303">
    <property type="entry name" value="ATPase_P-typ_P_site"/>
</dbReference>
<reference evidence="16" key="1">
    <citation type="submission" date="2023-11" db="EMBL/GenBank/DDBJ databases">
        <title>Genome assemblies of two species of porcelain crab, Petrolisthes cinctipes and Petrolisthes manimaculis (Anomura: Porcellanidae).</title>
        <authorList>
            <person name="Angst P."/>
        </authorList>
    </citation>
    <scope>NUCLEOTIDE SEQUENCE</scope>
    <source>
        <strain evidence="16">PB745_02</strain>
        <tissue evidence="16">Gill</tissue>
    </source>
</reference>
<gene>
    <name evidence="16" type="ORF">Pmani_024421</name>
</gene>
<evidence type="ECO:0000256" key="3">
    <source>
        <dbReference type="ARBA" id="ARBA00022553"/>
    </source>
</evidence>
<dbReference type="GO" id="GO:0016020">
    <property type="term" value="C:membrane"/>
    <property type="evidence" value="ECO:0007669"/>
    <property type="project" value="UniProtKB-SubCell"/>
</dbReference>
<dbReference type="InterPro" id="IPR036412">
    <property type="entry name" value="HAD-like_sf"/>
</dbReference>